<dbReference type="InterPro" id="IPR051956">
    <property type="entry name" value="eIF2B_epsilon"/>
</dbReference>
<dbReference type="Gene3D" id="3.90.550.10">
    <property type="entry name" value="Spore Coat Polysaccharide Biosynthesis Protein SpsA, Chain A"/>
    <property type="match status" value="1"/>
</dbReference>
<evidence type="ECO:0000259" key="2">
    <source>
        <dbReference type="Pfam" id="PF00483"/>
    </source>
</evidence>
<reference evidence="3 4" key="1">
    <citation type="journal article" name="Sci. Rep.">
        <title>Genome-scale phylogenetic analyses confirm Olpidium as the closest living zoosporic fungus to the non-flagellated, terrestrial fungi.</title>
        <authorList>
            <person name="Chang Y."/>
            <person name="Rochon D."/>
            <person name="Sekimoto S."/>
            <person name="Wang Y."/>
            <person name="Chovatia M."/>
            <person name="Sandor L."/>
            <person name="Salamov A."/>
            <person name="Grigoriev I.V."/>
            <person name="Stajich J.E."/>
            <person name="Spatafora J.W."/>
        </authorList>
    </citation>
    <scope>NUCLEOTIDE SEQUENCE [LARGE SCALE GENOMIC DNA]</scope>
    <source>
        <strain evidence="3">S191</strain>
    </source>
</reference>
<evidence type="ECO:0000256" key="1">
    <source>
        <dbReference type="SAM" id="MobiDB-lite"/>
    </source>
</evidence>
<dbReference type="GO" id="GO:0005851">
    <property type="term" value="C:eukaryotic translation initiation factor 2B complex"/>
    <property type="evidence" value="ECO:0007669"/>
    <property type="project" value="TreeGrafter"/>
</dbReference>
<dbReference type="Proteomes" id="UP000673691">
    <property type="component" value="Unassembled WGS sequence"/>
</dbReference>
<feature type="region of interest" description="Disordered" evidence="1">
    <location>
        <begin position="235"/>
        <end position="271"/>
    </location>
</feature>
<evidence type="ECO:0000313" key="4">
    <source>
        <dbReference type="Proteomes" id="UP000673691"/>
    </source>
</evidence>
<dbReference type="PANTHER" id="PTHR45887:SF1">
    <property type="entry name" value="TRANSLATION INITIATION FACTOR EIF-2B SUBUNIT EPSILON"/>
    <property type="match status" value="1"/>
</dbReference>
<gene>
    <name evidence="3" type="ORF">BJ554DRAFT_157</name>
</gene>
<dbReference type="GO" id="GO:0005085">
    <property type="term" value="F:guanyl-nucleotide exchange factor activity"/>
    <property type="evidence" value="ECO:0007669"/>
    <property type="project" value="TreeGrafter"/>
</dbReference>
<dbReference type="GO" id="GO:0031369">
    <property type="term" value="F:translation initiation factor binding"/>
    <property type="evidence" value="ECO:0007669"/>
    <property type="project" value="TreeGrafter"/>
</dbReference>
<dbReference type="SUPFAM" id="SSF53448">
    <property type="entry name" value="Nucleotide-diphospho-sugar transferases"/>
    <property type="match status" value="1"/>
</dbReference>
<keyword evidence="3" id="KW-0808">Transferase</keyword>
<dbReference type="EMBL" id="JAEFCI010006841">
    <property type="protein sequence ID" value="KAG5459440.1"/>
    <property type="molecule type" value="Genomic_DNA"/>
</dbReference>
<keyword evidence="4" id="KW-1185">Reference proteome</keyword>
<feature type="domain" description="Nucleotidyl transferase" evidence="2">
    <location>
        <begin position="68"/>
        <end position="208"/>
    </location>
</feature>
<dbReference type="GO" id="GO:0003743">
    <property type="term" value="F:translation initiation factor activity"/>
    <property type="evidence" value="ECO:0007669"/>
    <property type="project" value="TreeGrafter"/>
</dbReference>
<protein>
    <submittedName>
        <fullName evidence="3">Nucleotide-diphospho-sugar transferase</fullName>
    </submittedName>
</protein>
<sequence>MLRGAGDQHAGSRGRHASRDPGWPRNARRHRRRGPGPAAARRTAPPDRMGPKKDGGNKLEAAEPVLQAVVLADISSDRFKPLTLEKPHCLLPLVNLPLIEYTLEFLAICGVEEVFVFCSHLAEKIREYIRQSRWSKLHAGLKVELIVSQEVLSVGDVLRDIDRRKQLIPEDFILVGGDVVSNLKADRIVDDFKEKRKADKNIIMSMALKEASHDHRTSAWRIITVCNQSGNQCVRSPRTNGVPPTEAQVHGRLRRGAPHRTGAHSRAQRPD</sequence>
<dbReference type="GO" id="GO:0016740">
    <property type="term" value="F:transferase activity"/>
    <property type="evidence" value="ECO:0007669"/>
    <property type="project" value="UniProtKB-KW"/>
</dbReference>
<dbReference type="AlphaFoldDB" id="A0A8H8DIF8"/>
<dbReference type="InterPro" id="IPR005835">
    <property type="entry name" value="NTP_transferase_dom"/>
</dbReference>
<feature type="compositionally biased region" description="Basic and acidic residues" evidence="1">
    <location>
        <begin position="49"/>
        <end position="58"/>
    </location>
</feature>
<feature type="region of interest" description="Disordered" evidence="1">
    <location>
        <begin position="1"/>
        <end position="58"/>
    </location>
</feature>
<organism evidence="3 4">
    <name type="scientific">Olpidium bornovanus</name>
    <dbReference type="NCBI Taxonomy" id="278681"/>
    <lineage>
        <taxon>Eukaryota</taxon>
        <taxon>Fungi</taxon>
        <taxon>Fungi incertae sedis</taxon>
        <taxon>Olpidiomycota</taxon>
        <taxon>Olpidiomycotina</taxon>
        <taxon>Olpidiomycetes</taxon>
        <taxon>Olpidiales</taxon>
        <taxon>Olpidiaceae</taxon>
        <taxon>Olpidium</taxon>
    </lineage>
</organism>
<dbReference type="OrthoDB" id="424572at2759"/>
<name>A0A8H8DIF8_9FUNG</name>
<evidence type="ECO:0000313" key="3">
    <source>
        <dbReference type="EMBL" id="KAG5459440.1"/>
    </source>
</evidence>
<accession>A0A8H8DIF8</accession>
<comment type="caution">
    <text evidence="3">The sequence shown here is derived from an EMBL/GenBank/DDBJ whole genome shotgun (WGS) entry which is preliminary data.</text>
</comment>
<dbReference type="InterPro" id="IPR029044">
    <property type="entry name" value="Nucleotide-diphossugar_trans"/>
</dbReference>
<feature type="compositionally biased region" description="Basic residues" evidence="1">
    <location>
        <begin position="251"/>
        <end position="271"/>
    </location>
</feature>
<dbReference type="Pfam" id="PF00483">
    <property type="entry name" value="NTP_transferase"/>
    <property type="match status" value="1"/>
</dbReference>
<feature type="compositionally biased region" description="Low complexity" evidence="1">
    <location>
        <begin position="35"/>
        <end position="47"/>
    </location>
</feature>
<dbReference type="PANTHER" id="PTHR45887">
    <property type="entry name" value="TRANSLATION INITIATION FACTOR EIF-2B SUBUNIT EPSILON"/>
    <property type="match status" value="1"/>
</dbReference>
<proteinExistence type="predicted"/>